<evidence type="ECO:0000313" key="2">
    <source>
        <dbReference type="Proteomes" id="UP000054248"/>
    </source>
</evidence>
<evidence type="ECO:0008006" key="3">
    <source>
        <dbReference type="Google" id="ProtNLM"/>
    </source>
</evidence>
<reference evidence="1 2" key="1">
    <citation type="submission" date="2014-04" db="EMBL/GenBank/DDBJ databases">
        <authorList>
            <consortium name="DOE Joint Genome Institute"/>
            <person name="Kuo A."/>
            <person name="Girlanda M."/>
            <person name="Perotto S."/>
            <person name="Kohler A."/>
            <person name="Nagy L.G."/>
            <person name="Floudas D."/>
            <person name="Copeland A."/>
            <person name="Barry K.W."/>
            <person name="Cichocki N."/>
            <person name="Veneault-Fourrey C."/>
            <person name="LaButti K."/>
            <person name="Lindquist E.A."/>
            <person name="Lipzen A."/>
            <person name="Lundell T."/>
            <person name="Morin E."/>
            <person name="Murat C."/>
            <person name="Sun H."/>
            <person name="Tunlid A."/>
            <person name="Henrissat B."/>
            <person name="Grigoriev I.V."/>
            <person name="Hibbett D.S."/>
            <person name="Martin F."/>
            <person name="Nordberg H.P."/>
            <person name="Cantor M.N."/>
            <person name="Hua S.X."/>
        </authorList>
    </citation>
    <scope>NUCLEOTIDE SEQUENCE [LARGE SCALE GENOMIC DNA]</scope>
    <source>
        <strain evidence="1 2">MUT 4182</strain>
    </source>
</reference>
<dbReference type="AlphaFoldDB" id="A0A0C3QPI5"/>
<sequence length="433" mass="48595">MSLLFSKALRDLVWQRSRSLPLDAEFMRDRDNSHWSSVAQPWKEEEKAYLQRVMERGTRELYMQLPRGVDPSPYITNVSHPRLSKLYIYRFDSFIISSPLVAPQLTDLHLVSCSFPWDGLTKLRSLILDGTSCPTLVQLVQALNASPFLEELQLTSLRTTPSDQLLEDDVPQGRLNVAYLTVLVLECIPCGVTAGLLDRLVTSSHCRTSVDVDVGVTLACPYSVSKSDGFVVPSEIKTLLALRNHASDEEDQDTGPSRSSQLVRLFLTEIEGPSFKESIDEARMWTDTLLSSIDGIEIMDHFFPYTRRLDITAEVVLDGVVRALTGTETATGSLSRWRLPKLSELEIKLYRGGHDGAYDGLIDMAIKRTQKAALPQLTVSPITKLRLGRGSVQPESLGRLDEMGIEYILQHVTITRLTTRAFSSDEYFLDDLL</sequence>
<dbReference type="Proteomes" id="UP000054248">
    <property type="component" value="Unassembled WGS sequence"/>
</dbReference>
<gene>
    <name evidence="1" type="ORF">M407DRAFT_21651</name>
</gene>
<name>A0A0C3QPI5_9AGAM</name>
<dbReference type="EMBL" id="KN822985">
    <property type="protein sequence ID" value="KIO29259.1"/>
    <property type="molecule type" value="Genomic_DNA"/>
</dbReference>
<dbReference type="OrthoDB" id="3262450at2759"/>
<organism evidence="1 2">
    <name type="scientific">Tulasnella calospora MUT 4182</name>
    <dbReference type="NCBI Taxonomy" id="1051891"/>
    <lineage>
        <taxon>Eukaryota</taxon>
        <taxon>Fungi</taxon>
        <taxon>Dikarya</taxon>
        <taxon>Basidiomycota</taxon>
        <taxon>Agaricomycotina</taxon>
        <taxon>Agaricomycetes</taxon>
        <taxon>Cantharellales</taxon>
        <taxon>Tulasnellaceae</taxon>
        <taxon>Tulasnella</taxon>
    </lineage>
</organism>
<keyword evidence="2" id="KW-1185">Reference proteome</keyword>
<proteinExistence type="predicted"/>
<reference evidence="2" key="2">
    <citation type="submission" date="2015-01" db="EMBL/GenBank/DDBJ databases">
        <title>Evolutionary Origins and Diversification of the Mycorrhizal Mutualists.</title>
        <authorList>
            <consortium name="DOE Joint Genome Institute"/>
            <consortium name="Mycorrhizal Genomics Consortium"/>
            <person name="Kohler A."/>
            <person name="Kuo A."/>
            <person name="Nagy L.G."/>
            <person name="Floudas D."/>
            <person name="Copeland A."/>
            <person name="Barry K.W."/>
            <person name="Cichocki N."/>
            <person name="Veneault-Fourrey C."/>
            <person name="LaButti K."/>
            <person name="Lindquist E.A."/>
            <person name="Lipzen A."/>
            <person name="Lundell T."/>
            <person name="Morin E."/>
            <person name="Murat C."/>
            <person name="Riley R."/>
            <person name="Ohm R."/>
            <person name="Sun H."/>
            <person name="Tunlid A."/>
            <person name="Henrissat B."/>
            <person name="Grigoriev I.V."/>
            <person name="Hibbett D.S."/>
            <person name="Martin F."/>
        </authorList>
    </citation>
    <scope>NUCLEOTIDE SEQUENCE [LARGE SCALE GENOMIC DNA]</scope>
    <source>
        <strain evidence="2">MUT 4182</strain>
    </source>
</reference>
<protein>
    <recommendedName>
        <fullName evidence="3">F-box domain-containing protein</fullName>
    </recommendedName>
</protein>
<dbReference type="HOGENOM" id="CLU_633393_0_0_1"/>
<evidence type="ECO:0000313" key="1">
    <source>
        <dbReference type="EMBL" id="KIO29259.1"/>
    </source>
</evidence>
<accession>A0A0C3QPI5</accession>